<organism evidence="6 7">
    <name type="scientific">Mycena albidolilacea</name>
    <dbReference type="NCBI Taxonomy" id="1033008"/>
    <lineage>
        <taxon>Eukaryota</taxon>
        <taxon>Fungi</taxon>
        <taxon>Dikarya</taxon>
        <taxon>Basidiomycota</taxon>
        <taxon>Agaricomycotina</taxon>
        <taxon>Agaricomycetes</taxon>
        <taxon>Agaricomycetidae</taxon>
        <taxon>Agaricales</taxon>
        <taxon>Marasmiineae</taxon>
        <taxon>Mycenaceae</taxon>
        <taxon>Mycena</taxon>
    </lineage>
</organism>
<evidence type="ECO:0000256" key="4">
    <source>
        <dbReference type="ARBA" id="ARBA00023136"/>
    </source>
</evidence>
<comment type="subcellular location">
    <subcellularLocation>
        <location evidence="1">Membrane</location>
        <topology evidence="1">Multi-pass membrane protein</topology>
    </subcellularLocation>
</comment>
<evidence type="ECO:0000256" key="2">
    <source>
        <dbReference type="ARBA" id="ARBA00022692"/>
    </source>
</evidence>
<accession>A0AAD7ALN8</accession>
<proteinExistence type="predicted"/>
<sequence>MADTANSYLHQLAARTLNITYDASRDINWVDPSDGSLVVFNLGDISWVLTSTALVWLMIPGIGFFYSGLLRRLTVMSPPLV</sequence>
<dbReference type="Proteomes" id="UP001218218">
    <property type="component" value="Unassembled WGS sequence"/>
</dbReference>
<feature type="transmembrane region" description="Helical" evidence="5">
    <location>
        <begin position="45"/>
        <end position="66"/>
    </location>
</feature>
<evidence type="ECO:0000256" key="3">
    <source>
        <dbReference type="ARBA" id="ARBA00022989"/>
    </source>
</evidence>
<keyword evidence="2 5" id="KW-0812">Transmembrane</keyword>
<evidence type="ECO:0000256" key="1">
    <source>
        <dbReference type="ARBA" id="ARBA00004141"/>
    </source>
</evidence>
<dbReference type="SUPFAM" id="SSF111352">
    <property type="entry name" value="Ammonium transporter"/>
    <property type="match status" value="1"/>
</dbReference>
<evidence type="ECO:0000313" key="7">
    <source>
        <dbReference type="Proteomes" id="UP001218218"/>
    </source>
</evidence>
<evidence type="ECO:0000313" key="6">
    <source>
        <dbReference type="EMBL" id="KAJ7362347.1"/>
    </source>
</evidence>
<keyword evidence="7" id="KW-1185">Reference proteome</keyword>
<dbReference type="AlphaFoldDB" id="A0AAD7ALN8"/>
<comment type="caution">
    <text evidence="6">The sequence shown here is derived from an EMBL/GenBank/DDBJ whole genome shotgun (WGS) entry which is preliminary data.</text>
</comment>
<dbReference type="GO" id="GO:0016020">
    <property type="term" value="C:membrane"/>
    <property type="evidence" value="ECO:0007669"/>
    <property type="project" value="UniProtKB-SubCell"/>
</dbReference>
<dbReference type="EMBL" id="JARIHO010000004">
    <property type="protein sequence ID" value="KAJ7362347.1"/>
    <property type="molecule type" value="Genomic_DNA"/>
</dbReference>
<dbReference type="InterPro" id="IPR029020">
    <property type="entry name" value="Ammonium/urea_transptr"/>
</dbReference>
<name>A0AAD7ALN8_9AGAR</name>
<reference evidence="6" key="1">
    <citation type="submission" date="2023-03" db="EMBL/GenBank/DDBJ databases">
        <title>Massive genome expansion in bonnet fungi (Mycena s.s.) driven by repeated elements and novel gene families across ecological guilds.</title>
        <authorList>
            <consortium name="Lawrence Berkeley National Laboratory"/>
            <person name="Harder C.B."/>
            <person name="Miyauchi S."/>
            <person name="Viragh M."/>
            <person name="Kuo A."/>
            <person name="Thoen E."/>
            <person name="Andreopoulos B."/>
            <person name="Lu D."/>
            <person name="Skrede I."/>
            <person name="Drula E."/>
            <person name="Henrissat B."/>
            <person name="Morin E."/>
            <person name="Kohler A."/>
            <person name="Barry K."/>
            <person name="LaButti K."/>
            <person name="Morin E."/>
            <person name="Salamov A."/>
            <person name="Lipzen A."/>
            <person name="Mereny Z."/>
            <person name="Hegedus B."/>
            <person name="Baldrian P."/>
            <person name="Stursova M."/>
            <person name="Weitz H."/>
            <person name="Taylor A."/>
            <person name="Grigoriev I.V."/>
            <person name="Nagy L.G."/>
            <person name="Martin F."/>
            <person name="Kauserud H."/>
        </authorList>
    </citation>
    <scope>NUCLEOTIDE SEQUENCE</scope>
    <source>
        <strain evidence="6">CBHHK002</strain>
    </source>
</reference>
<gene>
    <name evidence="6" type="ORF">DFH08DRAFT_1024440</name>
</gene>
<keyword evidence="3 5" id="KW-1133">Transmembrane helix</keyword>
<evidence type="ECO:0000256" key="5">
    <source>
        <dbReference type="SAM" id="Phobius"/>
    </source>
</evidence>
<dbReference type="Gene3D" id="1.10.3430.10">
    <property type="entry name" value="Ammonium transporter AmtB like domains"/>
    <property type="match status" value="1"/>
</dbReference>
<keyword evidence="4 5" id="KW-0472">Membrane</keyword>
<protein>
    <submittedName>
        <fullName evidence="6">Uncharacterized protein</fullName>
    </submittedName>
</protein>